<dbReference type="OrthoDB" id="9133774at2"/>
<keyword evidence="1" id="KW-0614">Plasmid</keyword>
<protein>
    <recommendedName>
        <fullName evidence="3">DUF1376 domain-containing protein</fullName>
    </recommendedName>
</protein>
<geneLocation type="plasmid" evidence="2">
    <name>pri-1</name>
</geneLocation>
<evidence type="ECO:0000313" key="1">
    <source>
        <dbReference type="EMBL" id="ANJ76484.1"/>
    </source>
</evidence>
<dbReference type="AlphaFoldDB" id="A0A192A7X2"/>
<dbReference type="EMBL" id="CP016024">
    <property type="protein sequence ID" value="ANJ76484.1"/>
    <property type="molecule type" value="Genomic_DNA"/>
</dbReference>
<dbReference type="GeneID" id="61529924"/>
<name>A0A192A7X2_9RALS</name>
<reference evidence="2" key="1">
    <citation type="submission" date="2016-06" db="EMBL/GenBank/DDBJ databases">
        <authorList>
            <person name="Xu Y."/>
            <person name="Nagy A."/>
            <person name="Yan X."/>
            <person name="Kim S.W."/>
            <person name="Haley B."/>
            <person name="Liu N.T."/>
            <person name="Nou X."/>
        </authorList>
    </citation>
    <scope>NUCLEOTIDE SEQUENCE [LARGE SCALE GENOMIC DNA]</scope>
    <source>
        <strain evidence="2">ATCC 49129</strain>
        <plasmid evidence="2">pri-1</plasmid>
    </source>
</reference>
<dbReference type="Proteomes" id="UP000078572">
    <property type="component" value="Plasmid pRI-1"/>
</dbReference>
<organism evidence="1 2">
    <name type="scientific">Ralstonia insidiosa</name>
    <dbReference type="NCBI Taxonomy" id="190721"/>
    <lineage>
        <taxon>Bacteria</taxon>
        <taxon>Pseudomonadati</taxon>
        <taxon>Pseudomonadota</taxon>
        <taxon>Betaproteobacteria</taxon>
        <taxon>Burkholderiales</taxon>
        <taxon>Burkholderiaceae</taxon>
        <taxon>Ralstonia</taxon>
    </lineage>
</organism>
<accession>A0A192A7X2</accession>
<evidence type="ECO:0008006" key="3">
    <source>
        <dbReference type="Google" id="ProtNLM"/>
    </source>
</evidence>
<gene>
    <name evidence="1" type="ORF">A9Y76_28250</name>
</gene>
<dbReference type="RefSeq" id="WP_024979584.1">
    <property type="nucleotide sequence ID" value="NZ_CP016024.1"/>
</dbReference>
<keyword evidence="2" id="KW-1185">Reference proteome</keyword>
<proteinExistence type="predicted"/>
<sequence length="72" mass="8227">MTLTQTTFPLYVRCALETFSAHGERTKARLCELLDFFFKSTGQLQTDERSSLETMAVAYAKQRWQLGAVEGF</sequence>
<evidence type="ECO:0000313" key="2">
    <source>
        <dbReference type="Proteomes" id="UP000078572"/>
    </source>
</evidence>